<dbReference type="PANTHER" id="PTHR48021">
    <property type="match status" value="1"/>
</dbReference>
<keyword evidence="2 5" id="KW-0812">Transmembrane</keyword>
<feature type="transmembrane region" description="Helical" evidence="5">
    <location>
        <begin position="288"/>
        <end position="306"/>
    </location>
</feature>
<name>A0ABM3MRV5_GALME</name>
<gene>
    <name evidence="8" type="primary">LOC113520409</name>
</gene>
<dbReference type="PROSITE" id="PS00217">
    <property type="entry name" value="SUGAR_TRANSPORT_2"/>
    <property type="match status" value="1"/>
</dbReference>
<keyword evidence="4 5" id="KW-0472">Membrane</keyword>
<evidence type="ECO:0000256" key="3">
    <source>
        <dbReference type="ARBA" id="ARBA00022989"/>
    </source>
</evidence>
<feature type="transmembrane region" description="Helical" evidence="5">
    <location>
        <begin position="353"/>
        <end position="374"/>
    </location>
</feature>
<dbReference type="Pfam" id="PF00083">
    <property type="entry name" value="Sugar_tr"/>
    <property type="match status" value="1"/>
</dbReference>
<feature type="transmembrane region" description="Helical" evidence="5">
    <location>
        <begin position="326"/>
        <end position="348"/>
    </location>
</feature>
<evidence type="ECO:0000256" key="2">
    <source>
        <dbReference type="ARBA" id="ARBA00022692"/>
    </source>
</evidence>
<feature type="transmembrane region" description="Helical" evidence="5">
    <location>
        <begin position="176"/>
        <end position="197"/>
    </location>
</feature>
<sequence length="526" mass="58750">MTNNQNGQERKPVSRSRVILSQVLACLALDFLLIGLGMSISFVTMVLPDVLDAKEGVSITKKQASWFGSMAFLCQPFGSLFSGPLLDYFGRKRALFLVNIPHVIAWLLMHYAWDVPSLFIANALLGIGTGIMEAPSITYVGEVSDPSLRGLLTTLTNGFTSAGIFVAYLLGTVLPWRQAALVALTVPLLTMLLVLLVPETPVWLLSKGRKKEALQSLCRLRGWVKPEDVKEEFDKLIQYGDQIQQCMICIKEQKSETTNCEHSRMNIFQKIKYKVKYILLVKETTKPLLLVMAYFLFHSMSGFMAIRPNMVNFCKALGMKYDSKVIVVFVGAALIPINFVAAIIIKYIGKRKLILSALLCNALCCLAISIYAATSLAPDVCSYELNTFPKNEDILPLVLLILLVFFNSLGIPWVLLSEVFSFRSRGIATSIAAAYSYVVYFVATKTNYNLETLFHLSGTFAFYAAFGIAGTIYLYLFLPETERKSLAEIEAYFKGNKRVYADDCLINSFRKKPKDNQDADKPMLVN</sequence>
<dbReference type="InterPro" id="IPR005828">
    <property type="entry name" value="MFS_sugar_transport-like"/>
</dbReference>
<evidence type="ECO:0000256" key="5">
    <source>
        <dbReference type="SAM" id="Phobius"/>
    </source>
</evidence>
<dbReference type="PROSITE" id="PS50850">
    <property type="entry name" value="MFS"/>
    <property type="match status" value="1"/>
</dbReference>
<dbReference type="InterPro" id="IPR020846">
    <property type="entry name" value="MFS_dom"/>
</dbReference>
<dbReference type="Proteomes" id="UP001652740">
    <property type="component" value="Unplaced"/>
</dbReference>
<evidence type="ECO:0000313" key="8">
    <source>
        <dbReference type="RefSeq" id="XP_052754096.1"/>
    </source>
</evidence>
<evidence type="ECO:0000259" key="6">
    <source>
        <dbReference type="PROSITE" id="PS50850"/>
    </source>
</evidence>
<evidence type="ECO:0000256" key="4">
    <source>
        <dbReference type="ARBA" id="ARBA00023136"/>
    </source>
</evidence>
<feature type="transmembrane region" description="Helical" evidence="5">
    <location>
        <begin position="151"/>
        <end position="170"/>
    </location>
</feature>
<feature type="transmembrane region" description="Helical" evidence="5">
    <location>
        <begin position="20"/>
        <end position="44"/>
    </location>
</feature>
<protein>
    <submittedName>
        <fullName evidence="8">Facilitated trehalose transporter Tret1-like isoform X1</fullName>
    </submittedName>
</protein>
<reference evidence="8" key="1">
    <citation type="submission" date="2025-08" db="UniProtKB">
        <authorList>
            <consortium name="RefSeq"/>
        </authorList>
    </citation>
    <scope>IDENTIFICATION</scope>
    <source>
        <tissue evidence="8">Whole larvae</tissue>
    </source>
</reference>
<organism evidence="7 8">
    <name type="scientific">Galleria mellonella</name>
    <name type="common">Greater wax moth</name>
    <dbReference type="NCBI Taxonomy" id="7137"/>
    <lineage>
        <taxon>Eukaryota</taxon>
        <taxon>Metazoa</taxon>
        <taxon>Ecdysozoa</taxon>
        <taxon>Arthropoda</taxon>
        <taxon>Hexapoda</taxon>
        <taxon>Insecta</taxon>
        <taxon>Pterygota</taxon>
        <taxon>Neoptera</taxon>
        <taxon>Endopterygota</taxon>
        <taxon>Lepidoptera</taxon>
        <taxon>Glossata</taxon>
        <taxon>Ditrysia</taxon>
        <taxon>Pyraloidea</taxon>
        <taxon>Pyralidae</taxon>
        <taxon>Galleriinae</taxon>
        <taxon>Galleria</taxon>
    </lineage>
</organism>
<proteinExistence type="predicted"/>
<feature type="transmembrane region" description="Helical" evidence="5">
    <location>
        <begin position="119"/>
        <end position="139"/>
    </location>
</feature>
<dbReference type="PANTHER" id="PTHR48021:SF39">
    <property type="entry name" value="MAJOR FACILITATOR SUPERFAMILY (MFS) PROFILE DOMAIN-CONTAINING PROTEIN"/>
    <property type="match status" value="1"/>
</dbReference>
<evidence type="ECO:0000256" key="1">
    <source>
        <dbReference type="ARBA" id="ARBA00004141"/>
    </source>
</evidence>
<dbReference type="GeneID" id="113520409"/>
<feature type="transmembrane region" description="Helical" evidence="5">
    <location>
        <begin position="94"/>
        <end position="113"/>
    </location>
</feature>
<keyword evidence="3 5" id="KW-1133">Transmembrane helix</keyword>
<dbReference type="InterPro" id="IPR050549">
    <property type="entry name" value="MFS_Trehalose_Transporter"/>
</dbReference>
<dbReference type="RefSeq" id="XP_052754096.1">
    <property type="nucleotide sequence ID" value="XM_052898136.1"/>
</dbReference>
<feature type="transmembrane region" description="Helical" evidence="5">
    <location>
        <begin position="64"/>
        <end position="82"/>
    </location>
</feature>
<feature type="transmembrane region" description="Helical" evidence="5">
    <location>
        <begin position="394"/>
        <end position="415"/>
    </location>
</feature>
<dbReference type="SUPFAM" id="SSF103473">
    <property type="entry name" value="MFS general substrate transporter"/>
    <property type="match status" value="1"/>
</dbReference>
<dbReference type="InterPro" id="IPR005829">
    <property type="entry name" value="Sugar_transporter_CS"/>
</dbReference>
<evidence type="ECO:0000313" key="7">
    <source>
        <dbReference type="Proteomes" id="UP001652740"/>
    </source>
</evidence>
<dbReference type="Gene3D" id="1.20.1250.20">
    <property type="entry name" value="MFS general substrate transporter like domains"/>
    <property type="match status" value="1"/>
</dbReference>
<keyword evidence="7" id="KW-1185">Reference proteome</keyword>
<feature type="domain" description="Major facilitator superfamily (MFS) profile" evidence="6">
    <location>
        <begin position="23"/>
        <end position="482"/>
    </location>
</feature>
<dbReference type="InterPro" id="IPR036259">
    <property type="entry name" value="MFS_trans_sf"/>
</dbReference>
<accession>A0ABM3MRV5</accession>
<feature type="transmembrane region" description="Helical" evidence="5">
    <location>
        <begin position="427"/>
        <end position="448"/>
    </location>
</feature>
<feature type="transmembrane region" description="Helical" evidence="5">
    <location>
        <begin position="460"/>
        <end position="478"/>
    </location>
</feature>
<comment type="subcellular location">
    <subcellularLocation>
        <location evidence="1">Membrane</location>
        <topology evidence="1">Multi-pass membrane protein</topology>
    </subcellularLocation>
</comment>